<keyword evidence="1" id="KW-0479">Metal-binding</keyword>
<dbReference type="EMBL" id="QXFV01002587">
    <property type="protein sequence ID" value="KAE8985768.1"/>
    <property type="molecule type" value="Genomic_DNA"/>
</dbReference>
<evidence type="ECO:0000313" key="4">
    <source>
        <dbReference type="EMBL" id="KAE8998951.1"/>
    </source>
</evidence>
<evidence type="ECO:0000259" key="2">
    <source>
        <dbReference type="PROSITE" id="PS50966"/>
    </source>
</evidence>
<dbReference type="PANTHER" id="PTHR31569">
    <property type="entry name" value="SWIM-TYPE DOMAIN-CONTAINING PROTEIN"/>
    <property type="match status" value="1"/>
</dbReference>
<dbReference type="AlphaFoldDB" id="A0A6A3JVM7"/>
<dbReference type="GO" id="GO:0008270">
    <property type="term" value="F:zinc ion binding"/>
    <property type="evidence" value="ECO:0007669"/>
    <property type="project" value="UniProtKB-KW"/>
</dbReference>
<dbReference type="EMBL" id="QXFU01001603">
    <property type="protein sequence ID" value="KAE8998951.1"/>
    <property type="molecule type" value="Genomic_DNA"/>
</dbReference>
<evidence type="ECO:0000313" key="5">
    <source>
        <dbReference type="Proteomes" id="UP000429607"/>
    </source>
</evidence>
<sequence>MEHAFGKLILCYTERTFNSELESFTKVCEKECPDLLEYFTANWMEGDSMWAKYIRGKYFSAGNTTTSSIESNWNQVEMLLGKRHRLDATISGMLAHQGTIIRQVLATMRKHVSTSRHPDAIPDFLTRVAARLSDYPLSKVRSQWDRFMVYLADTKSTKLDAVGEWELSTRRNTYVCNDYEGTCTCIYYCSNHLPCQHLMYVADRVHRFEYLPESTVPQRSDMVAMSELEKELCGGAESAKILFRLDRATTAPRHRLTEGVPL</sequence>
<comment type="caution">
    <text evidence="4">The sequence shown here is derived from an EMBL/GenBank/DDBJ whole genome shotgun (WGS) entry which is preliminary data.</text>
</comment>
<organism evidence="4 6">
    <name type="scientific">Phytophthora rubi</name>
    <dbReference type="NCBI Taxonomy" id="129364"/>
    <lineage>
        <taxon>Eukaryota</taxon>
        <taxon>Sar</taxon>
        <taxon>Stramenopiles</taxon>
        <taxon>Oomycota</taxon>
        <taxon>Peronosporomycetes</taxon>
        <taxon>Peronosporales</taxon>
        <taxon>Peronosporaceae</taxon>
        <taxon>Phytophthora</taxon>
    </lineage>
</organism>
<gene>
    <name evidence="3" type="ORF">PR001_g22793</name>
    <name evidence="4" type="ORF">PR002_g18598</name>
</gene>
<accession>A0A6A3JVM7</accession>
<dbReference type="PROSITE" id="PS50966">
    <property type="entry name" value="ZF_SWIM"/>
    <property type="match status" value="1"/>
</dbReference>
<evidence type="ECO:0000313" key="6">
    <source>
        <dbReference type="Proteomes" id="UP000435112"/>
    </source>
</evidence>
<protein>
    <recommendedName>
        <fullName evidence="2">SWIM-type domain-containing protein</fullName>
    </recommendedName>
</protein>
<name>A0A6A3JVM7_9STRA</name>
<proteinExistence type="predicted"/>
<keyword evidence="1" id="KW-0862">Zinc</keyword>
<evidence type="ECO:0000256" key="1">
    <source>
        <dbReference type="PROSITE-ProRule" id="PRU00325"/>
    </source>
</evidence>
<dbReference type="Proteomes" id="UP000435112">
    <property type="component" value="Unassembled WGS sequence"/>
</dbReference>
<dbReference type="PANTHER" id="PTHR31569:SF4">
    <property type="entry name" value="SWIM-TYPE DOMAIN-CONTAINING PROTEIN"/>
    <property type="match status" value="1"/>
</dbReference>
<keyword evidence="1" id="KW-0863">Zinc-finger</keyword>
<dbReference type="Proteomes" id="UP000429607">
    <property type="component" value="Unassembled WGS sequence"/>
</dbReference>
<reference evidence="5 6" key="1">
    <citation type="submission" date="2018-09" db="EMBL/GenBank/DDBJ databases">
        <title>Genomic investigation of the strawberry pathogen Phytophthora fragariae indicates pathogenicity is determined by transcriptional variation in three key races.</title>
        <authorList>
            <person name="Adams T.M."/>
            <person name="Armitage A.D."/>
            <person name="Sobczyk M.K."/>
            <person name="Bates H.J."/>
            <person name="Dunwell J.M."/>
            <person name="Nellist C.F."/>
            <person name="Harrison R.J."/>
        </authorList>
    </citation>
    <scope>NUCLEOTIDE SEQUENCE [LARGE SCALE GENOMIC DNA]</scope>
    <source>
        <strain evidence="3 5">SCRP249</strain>
        <strain evidence="4 6">SCRP324</strain>
    </source>
</reference>
<dbReference type="OrthoDB" id="125104at2759"/>
<evidence type="ECO:0000313" key="3">
    <source>
        <dbReference type="EMBL" id="KAE8985768.1"/>
    </source>
</evidence>
<dbReference type="InterPro" id="IPR007527">
    <property type="entry name" value="Znf_SWIM"/>
</dbReference>
<dbReference type="InterPro" id="IPR052579">
    <property type="entry name" value="Zinc_finger_SWIM"/>
</dbReference>
<feature type="domain" description="SWIM-type" evidence="2">
    <location>
        <begin position="173"/>
        <end position="206"/>
    </location>
</feature>